<organism evidence="2 3">
    <name type="scientific">Dermatophagoides farinae</name>
    <name type="common">American house dust mite</name>
    <dbReference type="NCBI Taxonomy" id="6954"/>
    <lineage>
        <taxon>Eukaryota</taxon>
        <taxon>Metazoa</taxon>
        <taxon>Ecdysozoa</taxon>
        <taxon>Arthropoda</taxon>
        <taxon>Chelicerata</taxon>
        <taxon>Arachnida</taxon>
        <taxon>Acari</taxon>
        <taxon>Acariformes</taxon>
        <taxon>Sarcoptiformes</taxon>
        <taxon>Astigmata</taxon>
        <taxon>Psoroptidia</taxon>
        <taxon>Analgoidea</taxon>
        <taxon>Pyroglyphidae</taxon>
        <taxon>Dermatophagoidinae</taxon>
        <taxon>Dermatophagoides</taxon>
    </lineage>
</organism>
<dbReference type="Proteomes" id="UP000790347">
    <property type="component" value="Unassembled WGS sequence"/>
</dbReference>
<accession>A0A922HZ78</accession>
<proteinExistence type="predicted"/>
<keyword evidence="1" id="KW-1133">Transmembrane helix</keyword>
<reference evidence="2" key="1">
    <citation type="submission" date="2013-05" db="EMBL/GenBank/DDBJ databases">
        <authorList>
            <person name="Yim A.K.Y."/>
            <person name="Chan T.F."/>
            <person name="Ji K.M."/>
            <person name="Liu X.Y."/>
            <person name="Zhou J.W."/>
            <person name="Li R.Q."/>
            <person name="Yang K.Y."/>
            <person name="Li J."/>
            <person name="Li M."/>
            <person name="Law P.T.W."/>
            <person name="Wu Y.L."/>
            <person name="Cai Z.L."/>
            <person name="Qin H."/>
            <person name="Bao Y."/>
            <person name="Leung R.K.K."/>
            <person name="Ng P.K.S."/>
            <person name="Zou J."/>
            <person name="Zhong X.J."/>
            <person name="Ran P.X."/>
            <person name="Zhong N.S."/>
            <person name="Liu Z.G."/>
            <person name="Tsui S.K.W."/>
        </authorList>
    </citation>
    <scope>NUCLEOTIDE SEQUENCE</scope>
    <source>
        <strain evidence="2">Derf</strain>
        <tissue evidence="2">Whole organism</tissue>
    </source>
</reference>
<gene>
    <name evidence="2" type="ORF">DERF_008080</name>
</gene>
<feature type="transmembrane region" description="Helical" evidence="1">
    <location>
        <begin position="12"/>
        <end position="30"/>
    </location>
</feature>
<keyword evidence="1" id="KW-0472">Membrane</keyword>
<name>A0A922HZ78_DERFA</name>
<dbReference type="AlphaFoldDB" id="A0A922HZ78"/>
<dbReference type="EMBL" id="ASGP02000003">
    <property type="protein sequence ID" value="KAH9517404.1"/>
    <property type="molecule type" value="Genomic_DNA"/>
</dbReference>
<comment type="caution">
    <text evidence="2">The sequence shown here is derived from an EMBL/GenBank/DDBJ whole genome shotgun (WGS) entry which is preliminary data.</text>
</comment>
<keyword evidence="1" id="KW-0812">Transmembrane</keyword>
<evidence type="ECO:0000313" key="3">
    <source>
        <dbReference type="Proteomes" id="UP000790347"/>
    </source>
</evidence>
<evidence type="ECO:0000256" key="1">
    <source>
        <dbReference type="SAM" id="Phobius"/>
    </source>
</evidence>
<sequence>MFSMKPIVVGHFYLAVYIAAISIKKAIIIIKNKRNHHNFIFIQPPLNESNQIIISDNLFIYKK</sequence>
<reference evidence="2" key="2">
    <citation type="journal article" date="2022" name="Res Sq">
        <title>Comparative Genomics Reveals Insights into the Divergent Evolution of Astigmatic Mites and Household Pest Adaptations.</title>
        <authorList>
            <person name="Xiong Q."/>
            <person name="Wan A.T.-Y."/>
            <person name="Liu X.-Y."/>
            <person name="Fung C.S.-H."/>
            <person name="Xiao X."/>
            <person name="Malainual N."/>
            <person name="Hou J."/>
            <person name="Wang L."/>
            <person name="Wang M."/>
            <person name="Yang K."/>
            <person name="Cui Y."/>
            <person name="Leung E."/>
            <person name="Nong W."/>
            <person name="Shin S.-K."/>
            <person name="Au S."/>
            <person name="Jeong K.Y."/>
            <person name="Chew F.T."/>
            <person name="Hui J."/>
            <person name="Leung T.F."/>
            <person name="Tungtrongchitr A."/>
            <person name="Zhong N."/>
            <person name="Liu Z."/>
            <person name="Tsui S."/>
        </authorList>
    </citation>
    <scope>NUCLEOTIDE SEQUENCE</scope>
    <source>
        <strain evidence="2">Derf</strain>
        <tissue evidence="2">Whole organism</tissue>
    </source>
</reference>
<evidence type="ECO:0000313" key="2">
    <source>
        <dbReference type="EMBL" id="KAH9517404.1"/>
    </source>
</evidence>
<keyword evidence="3" id="KW-1185">Reference proteome</keyword>
<protein>
    <submittedName>
        <fullName evidence="2">Uncharacterized protein</fullName>
    </submittedName>
</protein>